<dbReference type="InterPro" id="IPR036770">
    <property type="entry name" value="Ankyrin_rpt-contain_sf"/>
</dbReference>
<comment type="caution">
    <text evidence="4">The sequence shown here is derived from an EMBL/GenBank/DDBJ whole genome shotgun (WGS) entry which is preliminary data.</text>
</comment>
<feature type="repeat" description="ANK" evidence="3">
    <location>
        <begin position="237"/>
        <end position="269"/>
    </location>
</feature>
<keyword evidence="1" id="KW-0677">Repeat</keyword>
<evidence type="ECO:0000256" key="2">
    <source>
        <dbReference type="ARBA" id="ARBA00023043"/>
    </source>
</evidence>
<proteinExistence type="predicted"/>
<accession>K2G782</accession>
<dbReference type="Gene3D" id="1.25.40.20">
    <property type="entry name" value="Ankyrin repeat-containing domain"/>
    <property type="match status" value="2"/>
</dbReference>
<evidence type="ECO:0000256" key="1">
    <source>
        <dbReference type="ARBA" id="ARBA00022737"/>
    </source>
</evidence>
<dbReference type="GO" id="GO:0004540">
    <property type="term" value="F:RNA nuclease activity"/>
    <property type="evidence" value="ECO:0007669"/>
    <property type="project" value="TreeGrafter"/>
</dbReference>
<gene>
    <name evidence="4" type="ORF">ACD_2C00027G0005</name>
</gene>
<dbReference type="PANTHER" id="PTHR24141:SF1">
    <property type="entry name" value="2-5A-DEPENDENT RIBONUCLEASE"/>
    <property type="match status" value="1"/>
</dbReference>
<dbReference type="EMBL" id="AMFJ01000027">
    <property type="protein sequence ID" value="EKE30192.1"/>
    <property type="molecule type" value="Genomic_DNA"/>
</dbReference>
<reference evidence="4" key="1">
    <citation type="journal article" date="2012" name="Science">
        <title>Fermentation, hydrogen, and sulfur metabolism in multiple uncultivated bacterial phyla.</title>
        <authorList>
            <person name="Wrighton K.C."/>
            <person name="Thomas B.C."/>
            <person name="Sharon I."/>
            <person name="Miller C.S."/>
            <person name="Castelle C.J."/>
            <person name="VerBerkmoes N.C."/>
            <person name="Wilkins M.J."/>
            <person name="Hettich R.L."/>
            <person name="Lipton M.S."/>
            <person name="Williams K.H."/>
            <person name="Long P.E."/>
            <person name="Banfield J.F."/>
        </authorList>
    </citation>
    <scope>NUCLEOTIDE SEQUENCE [LARGE SCALE GENOMIC DNA]</scope>
</reference>
<sequence length="541" mass="64087">MNSTNLDDILTLMGKSLEELADEAGMTLEQAQSEVVRIEKKNQVSDLINLEWDIAKSAEFIALMSKIRLHAWWPEEQLLIGHIEKSGNINAKSKAWGVTILMLSSHNWYADLVNELLRNWADTSITNNKWKKAVDYVNNLLLKNKGLKNNGNFNKKLIEILWLLDPNNISIFKAIQVLSESKNEILVKFSNIIKETMDMNKIIKVWNAVQCAAQEWCEEELEALIWAWALLDLQNKSWETAIILAAKRWNLKTVKILLNNWADFDIKDNDWNSALDHARFWIDRDSLNTDFVLIYNMISDMQKIKKVKISSSFNDNDPEEIKRLLDYLNSNWLIEWKNLISFRMDIDAEMSRDHEEYPFRTLLMFAVCKWDIPLTEKVIKLWVNPYKKDPVWNNSFQLAKVIHQSNHSLSSEIYKILKTSPHYSPSKDIEYILDYIKSKDMTGWDKVIISNDYNIEIPDWDWRSLLFMAIEIKDMRLVKMILDYWVDVNHMKFHGKTPYLFAKKLQKDYHGREEDYWVIAEMIKHSTWFNWSWNLEVYTWN</sequence>
<dbReference type="PANTHER" id="PTHR24141">
    <property type="entry name" value="2-5A-DEPENDENT RIBONUCLEASE"/>
    <property type="match status" value="1"/>
</dbReference>
<dbReference type="SUPFAM" id="SSF48403">
    <property type="entry name" value="Ankyrin repeat"/>
    <property type="match status" value="1"/>
</dbReference>
<dbReference type="PROSITE" id="PS50088">
    <property type="entry name" value="ANK_REPEAT"/>
    <property type="match status" value="1"/>
</dbReference>
<dbReference type="Pfam" id="PF00023">
    <property type="entry name" value="Ank"/>
    <property type="match status" value="1"/>
</dbReference>
<dbReference type="GO" id="GO:0006396">
    <property type="term" value="P:RNA processing"/>
    <property type="evidence" value="ECO:0007669"/>
    <property type="project" value="TreeGrafter"/>
</dbReference>
<organism evidence="4">
    <name type="scientific">uncultured bacterium</name>
    <name type="common">gcode 4</name>
    <dbReference type="NCBI Taxonomy" id="1234023"/>
    <lineage>
        <taxon>Bacteria</taxon>
        <taxon>environmental samples</taxon>
    </lineage>
</organism>
<evidence type="ECO:0000313" key="4">
    <source>
        <dbReference type="EMBL" id="EKE30192.1"/>
    </source>
</evidence>
<protein>
    <submittedName>
        <fullName evidence="4">Uncharacterized protein</fullName>
    </submittedName>
</protein>
<keyword evidence="2 3" id="KW-0040">ANK repeat</keyword>
<evidence type="ECO:0000256" key="3">
    <source>
        <dbReference type="PROSITE-ProRule" id="PRU00023"/>
    </source>
</evidence>
<dbReference type="GO" id="GO:0003723">
    <property type="term" value="F:RNA binding"/>
    <property type="evidence" value="ECO:0007669"/>
    <property type="project" value="TreeGrafter"/>
</dbReference>
<dbReference type="AlphaFoldDB" id="K2G782"/>
<dbReference type="InterPro" id="IPR002110">
    <property type="entry name" value="Ankyrin_rpt"/>
</dbReference>
<name>K2G782_9BACT</name>